<dbReference type="InterPro" id="IPR015020">
    <property type="entry name" value="Rv2525c-like_Glyco_Hydro-like"/>
</dbReference>
<evidence type="ECO:0000259" key="3">
    <source>
        <dbReference type="Pfam" id="PF08924"/>
    </source>
</evidence>
<comment type="caution">
    <text evidence="4">The sequence shown here is derived from an EMBL/GenBank/DDBJ whole genome shotgun (WGS) entry which is preliminary data.</text>
</comment>
<evidence type="ECO:0000256" key="1">
    <source>
        <dbReference type="SAM" id="MobiDB-lite"/>
    </source>
</evidence>
<feature type="domain" description="Rv2525c-like glycoside hydrolase-like" evidence="3">
    <location>
        <begin position="77"/>
        <end position="287"/>
    </location>
</feature>
<dbReference type="EMBL" id="BMMP01000027">
    <property type="protein sequence ID" value="GGO57969.1"/>
    <property type="molecule type" value="Genomic_DNA"/>
</dbReference>
<accession>A0ABQ2MU76</accession>
<gene>
    <name evidence="4" type="ORF">GCM10012287_55040</name>
</gene>
<evidence type="ECO:0000313" key="5">
    <source>
        <dbReference type="Proteomes" id="UP000631535"/>
    </source>
</evidence>
<feature type="region of interest" description="Disordered" evidence="1">
    <location>
        <begin position="33"/>
        <end position="52"/>
    </location>
</feature>
<dbReference type="RefSeq" id="WP_189039912.1">
    <property type="nucleotide sequence ID" value="NZ_BMMP01000027.1"/>
</dbReference>
<evidence type="ECO:0000313" key="4">
    <source>
        <dbReference type="EMBL" id="GGO57969.1"/>
    </source>
</evidence>
<name>A0ABQ2MU76_9ACTN</name>
<sequence length="295" mass="32648">MWHTKRFSRTVLVTFAAFAALLGADLAPAVADGRSAGPSSGSSRHLTGGDPRAQGAKIFRGQAFDTCRTPSSAVMRAWYGASPFKAVGVYIGGRARACTNQPHLDAGWVRRADATGWKLLPLYVGSQSYCVRASNKRAFTMSRRNPVAQGGSEGRDAVRQARKLGMGKRSAIYLDMEAYDNSNTACALTTLRFIQGWNRAVRKAGYFPGFYSSSNSGIEHMEGARKAGRKNLPEMLWFARWRVQPSLNNDRYIARHAWKPHRRIHQYDGNVSRTYGGYRLNIDRNLVDAPVAVVK</sequence>
<proteinExistence type="predicted"/>
<dbReference type="InterPro" id="IPR017853">
    <property type="entry name" value="GH"/>
</dbReference>
<reference evidence="5" key="1">
    <citation type="journal article" date="2019" name="Int. J. Syst. Evol. Microbiol.">
        <title>The Global Catalogue of Microorganisms (GCM) 10K type strain sequencing project: providing services to taxonomists for standard genome sequencing and annotation.</title>
        <authorList>
            <consortium name="The Broad Institute Genomics Platform"/>
            <consortium name="The Broad Institute Genome Sequencing Center for Infectious Disease"/>
            <person name="Wu L."/>
            <person name="Ma J."/>
        </authorList>
    </citation>
    <scope>NUCLEOTIDE SEQUENCE [LARGE SCALE GENOMIC DNA]</scope>
    <source>
        <strain evidence="5">CGMCC 4.7178</strain>
    </source>
</reference>
<keyword evidence="2" id="KW-0732">Signal</keyword>
<dbReference type="SUPFAM" id="SSF51445">
    <property type="entry name" value="(Trans)glycosidases"/>
    <property type="match status" value="1"/>
</dbReference>
<feature type="chain" id="PRO_5046063179" description="Rv2525c-like glycoside hydrolase-like domain-containing protein" evidence="2">
    <location>
        <begin position="32"/>
        <end position="295"/>
    </location>
</feature>
<dbReference type="Pfam" id="PF08924">
    <property type="entry name" value="Rv2525c_GlyHyd-like"/>
    <property type="match status" value="1"/>
</dbReference>
<evidence type="ECO:0000256" key="2">
    <source>
        <dbReference type="SAM" id="SignalP"/>
    </source>
</evidence>
<organism evidence="4 5">
    <name type="scientific">Streptomyces daqingensis</name>
    <dbReference type="NCBI Taxonomy" id="1472640"/>
    <lineage>
        <taxon>Bacteria</taxon>
        <taxon>Bacillati</taxon>
        <taxon>Actinomycetota</taxon>
        <taxon>Actinomycetes</taxon>
        <taxon>Kitasatosporales</taxon>
        <taxon>Streptomycetaceae</taxon>
        <taxon>Streptomyces</taxon>
    </lineage>
</organism>
<dbReference type="Gene3D" id="3.20.20.80">
    <property type="entry name" value="Glycosidases"/>
    <property type="match status" value="1"/>
</dbReference>
<dbReference type="Proteomes" id="UP000631535">
    <property type="component" value="Unassembled WGS sequence"/>
</dbReference>
<feature type="compositionally biased region" description="Low complexity" evidence="1">
    <location>
        <begin position="33"/>
        <end position="44"/>
    </location>
</feature>
<feature type="signal peptide" evidence="2">
    <location>
        <begin position="1"/>
        <end position="31"/>
    </location>
</feature>
<keyword evidence="5" id="KW-1185">Reference proteome</keyword>
<protein>
    <recommendedName>
        <fullName evidence="3">Rv2525c-like glycoside hydrolase-like domain-containing protein</fullName>
    </recommendedName>
</protein>